<dbReference type="AlphaFoldDB" id="A0AAV5FLG0"/>
<dbReference type="SMART" id="SM00212">
    <property type="entry name" value="UBCc"/>
    <property type="match status" value="1"/>
</dbReference>
<reference evidence="5" key="1">
    <citation type="journal article" date="2018" name="DNA Res.">
        <title>Multiple hybrid de novo genome assembly of finger millet, an orphan allotetraploid crop.</title>
        <authorList>
            <person name="Hatakeyama M."/>
            <person name="Aluri S."/>
            <person name="Balachadran M.T."/>
            <person name="Sivarajan S.R."/>
            <person name="Patrignani A."/>
            <person name="Gruter S."/>
            <person name="Poveda L."/>
            <person name="Shimizu-Inatsugi R."/>
            <person name="Baeten J."/>
            <person name="Francoijs K.J."/>
            <person name="Nataraja K.N."/>
            <person name="Reddy Y.A.N."/>
            <person name="Phadnis S."/>
            <person name="Ravikumar R.L."/>
            <person name="Schlapbach R."/>
            <person name="Sreeman S.M."/>
            <person name="Shimizu K.K."/>
        </authorList>
    </citation>
    <scope>NUCLEOTIDE SEQUENCE</scope>
</reference>
<gene>
    <name evidence="5" type="primary">gb24377</name>
    <name evidence="5" type="ORF">PR202_gb24377</name>
</gene>
<feature type="region of interest" description="Disordered" evidence="3">
    <location>
        <begin position="455"/>
        <end position="509"/>
    </location>
</feature>
<protein>
    <recommendedName>
        <fullName evidence="4">UBC core domain-containing protein</fullName>
    </recommendedName>
</protein>
<dbReference type="Pfam" id="PF23043">
    <property type="entry name" value="SH3-B_UBE2O"/>
    <property type="match status" value="1"/>
</dbReference>
<evidence type="ECO:0000256" key="1">
    <source>
        <dbReference type="ARBA" id="ARBA00022679"/>
    </source>
</evidence>
<dbReference type="InterPro" id="IPR000608">
    <property type="entry name" value="UBC"/>
</dbReference>
<feature type="domain" description="UBC core" evidence="4">
    <location>
        <begin position="520"/>
        <end position="684"/>
    </location>
</feature>
<dbReference type="PANTHER" id="PTHR46116">
    <property type="entry name" value="(E3-INDEPENDENT) E2 UBIQUITIN-CONJUGATING ENZYME"/>
    <property type="match status" value="1"/>
</dbReference>
<evidence type="ECO:0000256" key="2">
    <source>
        <dbReference type="ARBA" id="ARBA00022786"/>
    </source>
</evidence>
<accession>A0AAV5FLG0</accession>
<dbReference type="PANTHER" id="PTHR46116:SF32">
    <property type="entry name" value="OS05G0153132 PROTEIN"/>
    <property type="match status" value="1"/>
</dbReference>
<comment type="caution">
    <text evidence="5">The sequence shown here is derived from an EMBL/GenBank/DDBJ whole genome shotgun (WGS) entry which is preliminary data.</text>
</comment>
<keyword evidence="6" id="KW-1185">Reference proteome</keyword>
<dbReference type="GO" id="GO:0061631">
    <property type="term" value="F:ubiquitin conjugating enzyme activity"/>
    <property type="evidence" value="ECO:0007669"/>
    <property type="project" value="TreeGrafter"/>
</dbReference>
<name>A0AAV5FLG0_ELECO</name>
<dbReference type="InterPro" id="IPR016135">
    <property type="entry name" value="UBQ-conjugating_enzyme/RWD"/>
</dbReference>
<dbReference type="InterPro" id="IPR057733">
    <property type="entry name" value="UBE2O-like_SH3-B"/>
</dbReference>
<feature type="region of interest" description="Disordered" evidence="3">
    <location>
        <begin position="379"/>
        <end position="424"/>
    </location>
</feature>
<feature type="region of interest" description="Disordered" evidence="3">
    <location>
        <begin position="212"/>
        <end position="255"/>
    </location>
</feature>
<feature type="region of interest" description="Disordered" evidence="3">
    <location>
        <begin position="318"/>
        <end position="348"/>
    </location>
</feature>
<dbReference type="Gene3D" id="3.10.110.10">
    <property type="entry name" value="Ubiquitin Conjugating Enzyme"/>
    <property type="match status" value="1"/>
</dbReference>
<evidence type="ECO:0000259" key="4">
    <source>
        <dbReference type="PROSITE" id="PS50127"/>
    </source>
</evidence>
<feature type="compositionally biased region" description="Acidic residues" evidence="3">
    <location>
        <begin position="382"/>
        <end position="413"/>
    </location>
</feature>
<dbReference type="PROSITE" id="PS50127">
    <property type="entry name" value="UBC_2"/>
    <property type="match status" value="1"/>
</dbReference>
<feature type="compositionally biased region" description="Low complexity" evidence="3">
    <location>
        <begin position="330"/>
        <end position="339"/>
    </location>
</feature>
<evidence type="ECO:0000256" key="3">
    <source>
        <dbReference type="SAM" id="MobiDB-lite"/>
    </source>
</evidence>
<dbReference type="CDD" id="cd23837">
    <property type="entry name" value="UBCc_UBE2O"/>
    <property type="match status" value="1"/>
</dbReference>
<dbReference type="SUPFAM" id="SSF54495">
    <property type="entry name" value="UBC-like"/>
    <property type="match status" value="1"/>
</dbReference>
<dbReference type="Pfam" id="PF00179">
    <property type="entry name" value="UQ_con"/>
    <property type="match status" value="1"/>
</dbReference>
<dbReference type="Proteomes" id="UP001054889">
    <property type="component" value="Unassembled WGS sequence"/>
</dbReference>
<dbReference type="EMBL" id="BQKI01000088">
    <property type="protein sequence ID" value="GJN35586.1"/>
    <property type="molecule type" value="Genomic_DNA"/>
</dbReference>
<feature type="compositionally biased region" description="Low complexity" evidence="3">
    <location>
        <begin position="232"/>
        <end position="244"/>
    </location>
</feature>
<keyword evidence="2" id="KW-0833">Ubl conjugation pathway</keyword>
<feature type="compositionally biased region" description="Basic and acidic residues" evidence="3">
    <location>
        <begin position="489"/>
        <end position="498"/>
    </location>
</feature>
<reference evidence="5" key="2">
    <citation type="submission" date="2021-12" db="EMBL/GenBank/DDBJ databases">
        <title>Resequencing data analysis of finger millet.</title>
        <authorList>
            <person name="Hatakeyama M."/>
            <person name="Aluri S."/>
            <person name="Balachadran M.T."/>
            <person name="Sivarajan S.R."/>
            <person name="Poveda L."/>
            <person name="Shimizu-Inatsugi R."/>
            <person name="Schlapbach R."/>
            <person name="Sreeman S.M."/>
            <person name="Shimizu K.K."/>
        </authorList>
    </citation>
    <scope>NUCLEOTIDE SEQUENCE</scope>
</reference>
<organism evidence="5 6">
    <name type="scientific">Eleusine coracana subsp. coracana</name>
    <dbReference type="NCBI Taxonomy" id="191504"/>
    <lineage>
        <taxon>Eukaryota</taxon>
        <taxon>Viridiplantae</taxon>
        <taxon>Streptophyta</taxon>
        <taxon>Embryophyta</taxon>
        <taxon>Tracheophyta</taxon>
        <taxon>Spermatophyta</taxon>
        <taxon>Magnoliopsida</taxon>
        <taxon>Liliopsida</taxon>
        <taxon>Poales</taxon>
        <taxon>Poaceae</taxon>
        <taxon>PACMAD clade</taxon>
        <taxon>Chloridoideae</taxon>
        <taxon>Cynodonteae</taxon>
        <taxon>Eleusininae</taxon>
        <taxon>Eleusine</taxon>
    </lineage>
</organism>
<proteinExistence type="predicted"/>
<keyword evidence="1" id="KW-0808">Transferase</keyword>
<evidence type="ECO:0000313" key="6">
    <source>
        <dbReference type="Proteomes" id="UP001054889"/>
    </source>
</evidence>
<evidence type="ECO:0000313" key="5">
    <source>
        <dbReference type="EMBL" id="GJN35586.1"/>
    </source>
</evidence>
<dbReference type="InterPro" id="IPR057735">
    <property type="entry name" value="UBE2O-like_tSH3-B"/>
</dbReference>
<dbReference type="Pfam" id="PF23046">
    <property type="entry name" value="tSH3-B_UBE2O"/>
    <property type="match status" value="1"/>
</dbReference>
<sequence length="766" mass="84747">MAVNVLQRGNTLWVRVLCADGVKVYVNSGDATVVDRSFMCPGMPVTSASDPDGQIGIVTAPATKLDLVSLSTGGSGEKKKHIYRGVSPADVRRVSGELNLGDYVVSRGENRWLGRVVELSLVVDVSFDDDNGDAVCRVTDAGKKLQTLDHNELAKGVFIQGQKVAGLTSSVFKSSRWVKGYWKPSRPNKGTVARSKISGVLVYWIDSPEAAHASPTPPPPAYQHDTRNLKSTTTPHFTTPNPNNEEQDIDESNNEPTQAKKRLGIVRSFNHKDKTATVTWFNPNNVHCDETLSAYYLDLSPKHYFFYGDIVIRLRPTTDSSATRDRSSEEGAQQSSEEPAAQRRNNKEADDVSWVWLREITIYRHQSLEDFVAAMGDWMNHDDDDDDDDTIDDAQAEDNNDDVVEADDDDSDSQSEREDAPAARRTIGWTGAVVQAMGVASDVVARSKRYIMRGPAVETTETTETPVSSGNGVGHTEEAVPESAAGEDDSAREGKTESDAIGGDESFPFPHFDGTSGGRKWIKRVQKEWKILGEDNLPDTIYVRAFEDRMDLFRAVMVGASGTPYHDGLFFFDLQLPPLYPAVPPLVCYRSFGLRLNPNLYESGTVCLSLLNTFDGEGVELWSPEKSSVLQVLVSIQGLVLTALPYYNENGYQDQAGTSSGRSNELPYSENSYLLNLQTMLHLLRRPPAGFEVFIKDHFRRRGRHVLRACEAYLDGCTVGTLDCEARPTELSKERPSSAGFRLALTNVVPRLVQVFKEIGIYSEYE</sequence>